<evidence type="ECO:0000313" key="6">
    <source>
        <dbReference type="EMBL" id="KTC98395.1"/>
    </source>
</evidence>
<feature type="domain" description="Solute-binding protein family 3/N-terminal" evidence="5">
    <location>
        <begin position="31"/>
        <end position="252"/>
    </location>
</feature>
<proteinExistence type="inferred from homology"/>
<evidence type="ECO:0000313" key="7">
    <source>
        <dbReference type="Proteomes" id="UP000054773"/>
    </source>
</evidence>
<dbReference type="SUPFAM" id="SSF53850">
    <property type="entry name" value="Periplasmic binding protein-like II"/>
    <property type="match status" value="1"/>
</dbReference>
<dbReference type="PANTHER" id="PTHR35936">
    <property type="entry name" value="MEMBRANE-BOUND LYTIC MUREIN TRANSGLYCOSYLASE F"/>
    <property type="match status" value="1"/>
</dbReference>
<dbReference type="AlphaFoldDB" id="A0A0W0TSP3"/>
<dbReference type="InterPro" id="IPR001638">
    <property type="entry name" value="Solute-binding_3/MltF_N"/>
</dbReference>
<name>A0A0W0TSP3_LEGER</name>
<evidence type="ECO:0000256" key="1">
    <source>
        <dbReference type="ARBA" id="ARBA00004196"/>
    </source>
</evidence>
<comment type="caution">
    <text evidence="6">The sequence shown here is derived from an EMBL/GenBank/DDBJ whole genome shotgun (WGS) entry which is preliminary data.</text>
</comment>
<evidence type="ECO:0000259" key="5">
    <source>
        <dbReference type="SMART" id="SM00062"/>
    </source>
</evidence>
<evidence type="ECO:0000256" key="4">
    <source>
        <dbReference type="RuleBase" id="RU003744"/>
    </source>
</evidence>
<evidence type="ECO:0000256" key="2">
    <source>
        <dbReference type="ARBA" id="ARBA00010333"/>
    </source>
</evidence>
<organism evidence="6 7">
    <name type="scientific">Legionella erythra</name>
    <dbReference type="NCBI Taxonomy" id="448"/>
    <lineage>
        <taxon>Bacteria</taxon>
        <taxon>Pseudomonadati</taxon>
        <taxon>Pseudomonadota</taxon>
        <taxon>Gammaproteobacteria</taxon>
        <taxon>Legionellales</taxon>
        <taxon>Legionellaceae</taxon>
        <taxon>Legionella</taxon>
    </lineage>
</organism>
<protein>
    <submittedName>
        <fullName evidence="6">Arginine-binding periplasmic protein</fullName>
    </submittedName>
</protein>
<accession>A0A0W0TSP3</accession>
<sequence>MTFWGVYKMRSWFKWIVCAWILVWILPAQANLKVGTVYFYPPFVTAANSGFDLDIIRIICEKLRRDCEIVPMDYHELFPALKQGTIDIAIGGITIYSKNSDKFIYSLPYMVSYGQFLIKNDSTLDTLSQLADQRIGVIRGEEDGGVFYRYLKEKFTGQFKIEFYNDMEDLIEALKNSEVTAAFFHQSTAVYWVQNGGGQFKTLGKPMSVGQGIAIVASAKNAALIEQINTQIKRIDRDNRYLSLYQTYFGSL</sequence>
<dbReference type="SMART" id="SM00062">
    <property type="entry name" value="PBPb"/>
    <property type="match status" value="1"/>
</dbReference>
<comment type="similarity">
    <text evidence="2 4">Belongs to the bacterial solute-binding protein 3 family.</text>
</comment>
<dbReference type="InterPro" id="IPR018313">
    <property type="entry name" value="SBP_3_CS"/>
</dbReference>
<dbReference type="Pfam" id="PF00497">
    <property type="entry name" value="SBP_bac_3"/>
    <property type="match status" value="1"/>
</dbReference>
<dbReference type="EMBL" id="LNYA01000021">
    <property type="protein sequence ID" value="KTC98395.1"/>
    <property type="molecule type" value="Genomic_DNA"/>
</dbReference>
<reference evidence="6 7" key="1">
    <citation type="submission" date="2015-11" db="EMBL/GenBank/DDBJ databases">
        <title>Genomic analysis of 38 Legionella species identifies large and diverse effector repertoires.</title>
        <authorList>
            <person name="Burstein D."/>
            <person name="Amaro F."/>
            <person name="Zusman T."/>
            <person name="Lifshitz Z."/>
            <person name="Cohen O."/>
            <person name="Gilbert J.A."/>
            <person name="Pupko T."/>
            <person name="Shuman H.A."/>
            <person name="Segal G."/>
        </authorList>
    </citation>
    <scope>NUCLEOTIDE SEQUENCE [LARGE SCALE GENOMIC DNA]</scope>
    <source>
        <strain evidence="6 7">SE-32A-C8</strain>
    </source>
</reference>
<gene>
    <name evidence="6" type="ORF">Lery_0958</name>
</gene>
<dbReference type="GO" id="GO:0030313">
    <property type="term" value="C:cell envelope"/>
    <property type="evidence" value="ECO:0007669"/>
    <property type="project" value="UniProtKB-SubCell"/>
</dbReference>
<dbReference type="Proteomes" id="UP000054773">
    <property type="component" value="Unassembled WGS sequence"/>
</dbReference>
<dbReference type="PATRIC" id="fig|448.7.peg.1003"/>
<comment type="subcellular location">
    <subcellularLocation>
        <location evidence="1">Cell envelope</location>
    </subcellularLocation>
</comment>
<dbReference type="PANTHER" id="PTHR35936:SF19">
    <property type="entry name" value="AMINO-ACID-BINDING PROTEIN YXEM-RELATED"/>
    <property type="match status" value="1"/>
</dbReference>
<keyword evidence="3" id="KW-0732">Signal</keyword>
<dbReference type="PROSITE" id="PS01039">
    <property type="entry name" value="SBP_BACTERIAL_3"/>
    <property type="match status" value="1"/>
</dbReference>
<dbReference type="STRING" id="448.Lery_0958"/>
<dbReference type="Gene3D" id="3.40.190.10">
    <property type="entry name" value="Periplasmic binding protein-like II"/>
    <property type="match status" value="2"/>
</dbReference>
<keyword evidence="7" id="KW-1185">Reference proteome</keyword>
<dbReference type="OrthoDB" id="5650375at2"/>
<evidence type="ECO:0000256" key="3">
    <source>
        <dbReference type="ARBA" id="ARBA00022729"/>
    </source>
</evidence>